<dbReference type="AlphaFoldDB" id="A0A183HW35"/>
<reference evidence="4" key="1">
    <citation type="submission" date="2016-06" db="UniProtKB">
        <authorList>
            <consortium name="WormBaseParasite"/>
        </authorList>
    </citation>
    <scope>IDENTIFICATION</scope>
</reference>
<evidence type="ECO:0000256" key="1">
    <source>
        <dbReference type="SAM" id="MobiDB-lite"/>
    </source>
</evidence>
<protein>
    <submittedName>
        <fullName evidence="2 4">Uncharacterized protein</fullName>
    </submittedName>
</protein>
<organism evidence="4">
    <name type="scientific">Onchocerca flexuosa</name>
    <dbReference type="NCBI Taxonomy" id="387005"/>
    <lineage>
        <taxon>Eukaryota</taxon>
        <taxon>Metazoa</taxon>
        <taxon>Ecdysozoa</taxon>
        <taxon>Nematoda</taxon>
        <taxon>Chromadorea</taxon>
        <taxon>Rhabditida</taxon>
        <taxon>Spirurina</taxon>
        <taxon>Spiruromorpha</taxon>
        <taxon>Filarioidea</taxon>
        <taxon>Onchocercidae</taxon>
        <taxon>Onchocerca</taxon>
    </lineage>
</organism>
<reference evidence="2 3" key="2">
    <citation type="submission" date="2018-11" db="EMBL/GenBank/DDBJ databases">
        <authorList>
            <consortium name="Pathogen Informatics"/>
        </authorList>
    </citation>
    <scope>NUCLEOTIDE SEQUENCE [LARGE SCALE GENOMIC DNA]</scope>
</reference>
<name>A0A183HW35_9BILA</name>
<dbReference type="EMBL" id="UZAJ01017241">
    <property type="protein sequence ID" value="VDO78521.1"/>
    <property type="molecule type" value="Genomic_DNA"/>
</dbReference>
<keyword evidence="3" id="KW-1185">Reference proteome</keyword>
<accession>A0A183HW35</accession>
<evidence type="ECO:0000313" key="3">
    <source>
        <dbReference type="Proteomes" id="UP000267606"/>
    </source>
</evidence>
<proteinExistence type="predicted"/>
<evidence type="ECO:0000313" key="4">
    <source>
        <dbReference type="WBParaSite" id="OFLC_0001169701-mRNA-1"/>
    </source>
</evidence>
<evidence type="ECO:0000313" key="2">
    <source>
        <dbReference type="EMBL" id="VDO78521.1"/>
    </source>
</evidence>
<gene>
    <name evidence="2" type="ORF">OFLC_LOCUS11699</name>
</gene>
<dbReference type="STRING" id="387005.A0A183HW35"/>
<feature type="region of interest" description="Disordered" evidence="1">
    <location>
        <begin position="121"/>
        <end position="144"/>
    </location>
</feature>
<dbReference type="WBParaSite" id="OFLC_0001169701-mRNA-1">
    <property type="protein sequence ID" value="OFLC_0001169701-mRNA-1"/>
    <property type="gene ID" value="OFLC_0001169701"/>
</dbReference>
<dbReference type="Proteomes" id="UP000267606">
    <property type="component" value="Unassembled WGS sequence"/>
</dbReference>
<sequence>MSYLWFNNDYRCISQVLIEEVEQKEVKQEENKQRNASSITPTIYDSHIFWLKLLKARYANLRIYLTKPEKAESTFIRFEKGILKVLQKIQEEEPKASRRLAIRTAMCCIERWAEVESDDTSCSSRELSDSDETGFEGSKSAFLY</sequence>